<accession>A0A423HXQ5</accession>
<gene>
    <name evidence="1" type="ORF">BK660_21910</name>
</gene>
<dbReference type="EMBL" id="MOBK01000009">
    <property type="protein sequence ID" value="RON17947.1"/>
    <property type="molecule type" value="Genomic_DNA"/>
</dbReference>
<dbReference type="Proteomes" id="UP000285636">
    <property type="component" value="Unassembled WGS sequence"/>
</dbReference>
<name>A0A423HXQ5_9PSED</name>
<sequence>MSITNYSELQASVASWLNRGDLTTSVPDFITLAECQLNIDLKARAMDSKVTLPTVIGTSTVALPTDMLGMRRIQVLGSYNQPLSYRSPDELSADFSANTSGMPAVFTVVGSNVELAPIPDAVYSLELTYQQKIPALTASNTTNWLLTSWPNAYLYGALLAATPFIMNDARLTVWQALYKIAVDGINDADWYSGSTMKVRAR</sequence>
<evidence type="ECO:0000313" key="1">
    <source>
        <dbReference type="EMBL" id="RON17947.1"/>
    </source>
</evidence>
<reference evidence="1 2" key="1">
    <citation type="submission" date="2016-10" db="EMBL/GenBank/DDBJ databases">
        <title>Comparative genome analysis of multiple Pseudomonas spp. focuses on biocontrol and plant growth promoting traits.</title>
        <authorList>
            <person name="Tao X.-Y."/>
            <person name="Taylor C.G."/>
        </authorList>
    </citation>
    <scope>NUCLEOTIDE SEQUENCE [LARGE SCALE GENOMIC DNA]</scope>
    <source>
        <strain evidence="1 2">38D7</strain>
    </source>
</reference>
<dbReference type="InterPro" id="IPR056209">
    <property type="entry name" value="SU10_adaptor"/>
</dbReference>
<evidence type="ECO:0000313" key="2">
    <source>
        <dbReference type="Proteomes" id="UP000285636"/>
    </source>
</evidence>
<proteinExistence type="predicted"/>
<organism evidence="1 2">
    <name type="scientific">Pseudomonas brassicacearum</name>
    <dbReference type="NCBI Taxonomy" id="930166"/>
    <lineage>
        <taxon>Bacteria</taxon>
        <taxon>Pseudomonadati</taxon>
        <taxon>Pseudomonadota</taxon>
        <taxon>Gammaproteobacteria</taxon>
        <taxon>Pseudomonadales</taxon>
        <taxon>Pseudomonadaceae</taxon>
        <taxon>Pseudomonas</taxon>
    </lineage>
</organism>
<protein>
    <submittedName>
        <fullName evidence="1">Uncharacterized protein</fullName>
    </submittedName>
</protein>
<comment type="caution">
    <text evidence="1">The sequence shown here is derived from an EMBL/GenBank/DDBJ whole genome shotgun (WGS) entry which is preliminary data.</text>
</comment>
<dbReference type="Pfam" id="PF24175">
    <property type="entry name" value="SU10_adaptor"/>
    <property type="match status" value="1"/>
</dbReference>
<dbReference type="RefSeq" id="WP_123435223.1">
    <property type="nucleotide sequence ID" value="NZ_MOBK01000009.1"/>
</dbReference>
<dbReference type="AlphaFoldDB" id="A0A423HXQ5"/>